<dbReference type="RefSeq" id="WP_118033099.1">
    <property type="nucleotide sequence ID" value="NZ_QSON01000003.1"/>
</dbReference>
<name>A0A374PBZ1_9FIRM</name>
<reference evidence="1 2" key="1">
    <citation type="submission" date="2018-08" db="EMBL/GenBank/DDBJ databases">
        <title>A genome reference for cultivated species of the human gut microbiota.</title>
        <authorList>
            <person name="Zou Y."/>
            <person name="Xue W."/>
            <person name="Luo G."/>
        </authorList>
    </citation>
    <scope>NUCLEOTIDE SEQUENCE [LARGE SCALE GENOMIC DNA]</scope>
    <source>
        <strain evidence="1 2">TM09-12</strain>
    </source>
</reference>
<dbReference type="AlphaFoldDB" id="A0A374PBZ1"/>
<evidence type="ECO:0000313" key="2">
    <source>
        <dbReference type="Proteomes" id="UP000263014"/>
    </source>
</evidence>
<accession>A0A374PBZ1</accession>
<gene>
    <name evidence="1" type="ORF">DXD79_07345</name>
</gene>
<dbReference type="EMBL" id="QSON01000003">
    <property type="protein sequence ID" value="RGJ05835.1"/>
    <property type="molecule type" value="Genomic_DNA"/>
</dbReference>
<proteinExistence type="predicted"/>
<dbReference type="Proteomes" id="UP000263014">
    <property type="component" value="Unassembled WGS sequence"/>
</dbReference>
<evidence type="ECO:0000313" key="1">
    <source>
        <dbReference type="EMBL" id="RGJ05835.1"/>
    </source>
</evidence>
<organism evidence="1 2">
    <name type="scientific">Hungatella hathewayi</name>
    <dbReference type="NCBI Taxonomy" id="154046"/>
    <lineage>
        <taxon>Bacteria</taxon>
        <taxon>Bacillati</taxon>
        <taxon>Bacillota</taxon>
        <taxon>Clostridia</taxon>
        <taxon>Lachnospirales</taxon>
        <taxon>Lachnospiraceae</taxon>
        <taxon>Hungatella</taxon>
    </lineage>
</organism>
<sequence>MVANDAITVDMGQYRELLQRLKKNKENVPRELLLIKYEKPYNKLRNDIADMTSQILKDIVLYGWQVEREEASDVYSVINKVIVESGILQEVNQAVYQDQDMDKVLNCAARLRILVHQRMKECGL</sequence>
<protein>
    <submittedName>
        <fullName evidence="1">Uncharacterized protein</fullName>
    </submittedName>
</protein>
<comment type="caution">
    <text evidence="1">The sequence shown here is derived from an EMBL/GenBank/DDBJ whole genome shotgun (WGS) entry which is preliminary data.</text>
</comment>